<dbReference type="SUPFAM" id="SSF53223">
    <property type="entry name" value="Aminoacid dehydrogenase-like, N-terminal domain"/>
    <property type="match status" value="1"/>
</dbReference>
<dbReference type="InterPro" id="IPR006097">
    <property type="entry name" value="Glu/Leu/Phe/Val/Trp_DH_dimer"/>
</dbReference>
<dbReference type="EMBL" id="JADOET010000008">
    <property type="protein sequence ID" value="MBF8150295.1"/>
    <property type="molecule type" value="Genomic_DNA"/>
</dbReference>
<comment type="similarity">
    <text evidence="1">Belongs to the Glu/Leu/Phe/Val dehydrogenases family.</text>
</comment>
<evidence type="ECO:0000259" key="3">
    <source>
        <dbReference type="SMART" id="SM00839"/>
    </source>
</evidence>
<organism evidence="4 5">
    <name type="scientific">Winogradskyella marina</name>
    <dbReference type="NCBI Taxonomy" id="2785530"/>
    <lineage>
        <taxon>Bacteria</taxon>
        <taxon>Pseudomonadati</taxon>
        <taxon>Bacteroidota</taxon>
        <taxon>Flavobacteriia</taxon>
        <taxon>Flavobacteriales</taxon>
        <taxon>Flavobacteriaceae</taxon>
        <taxon>Winogradskyella</taxon>
    </lineage>
</organism>
<dbReference type="RefSeq" id="WP_195871718.1">
    <property type="nucleotide sequence ID" value="NZ_JADOET010000008.1"/>
</dbReference>
<name>A0ABS0EIL0_9FLAO</name>
<comment type="caution">
    <text evidence="4">The sequence shown here is derived from an EMBL/GenBank/DDBJ whole genome shotgun (WGS) entry which is preliminary data.</text>
</comment>
<dbReference type="InterPro" id="IPR006096">
    <property type="entry name" value="Glu/Leu/Phe/Val/Trp_DH_C"/>
</dbReference>
<dbReference type="SMART" id="SM00839">
    <property type="entry name" value="ELFV_dehydrog"/>
    <property type="match status" value="1"/>
</dbReference>
<dbReference type="SUPFAM" id="SSF51735">
    <property type="entry name" value="NAD(P)-binding Rossmann-fold domains"/>
    <property type="match status" value="1"/>
</dbReference>
<dbReference type="PANTHER" id="PTHR11606:SF13">
    <property type="entry name" value="GLUTAMATE DEHYDROGENASE 1, MITOCHONDRIAL"/>
    <property type="match status" value="1"/>
</dbReference>
<evidence type="ECO:0000256" key="1">
    <source>
        <dbReference type="ARBA" id="ARBA00006382"/>
    </source>
</evidence>
<feature type="domain" description="Glutamate/phenylalanine/leucine/valine/L-tryptophan dehydrogenase C-terminal" evidence="3">
    <location>
        <begin position="181"/>
        <end position="407"/>
    </location>
</feature>
<protein>
    <submittedName>
        <fullName evidence="4">Amino acid dehydrogenase</fullName>
    </submittedName>
</protein>
<dbReference type="Gene3D" id="3.40.50.720">
    <property type="entry name" value="NAD(P)-binding Rossmann-like Domain"/>
    <property type="match status" value="1"/>
</dbReference>
<evidence type="ECO:0000313" key="5">
    <source>
        <dbReference type="Proteomes" id="UP000611215"/>
    </source>
</evidence>
<proteinExistence type="inferred from homology"/>
<keyword evidence="5" id="KW-1185">Reference proteome</keyword>
<sequence>MKELLHKFENKDPEIVFHWNDSETEAEGWTVINSLRGGAAGGGTRMRKGLDKNEVLSLAKTMEVKFTVSGPAIGGAKSGINFDPQDPRKKGVLQRWYAAVSPLLKSYYGTGGDLNVDEIHEVIPITEQSGVWHPQEGVFEGHFKPTQADKINRIGQLRHGVIKVIENPKYSPGVHKKYTVADMITGFGVAIAAKHFYDIKGDSIKGKRVIVQGFGNVGAAAAFYFAQMGAKIVGIIDRDGGLINEEGFSFSEINDLYLAKNGNTLVAENLIPFKDINKQIWSLQAEVFAPCAASRLVTQGQIDEMINTGLEVITCGANVPFADKEIFFGPIMEYTDQKISLIPDFISNCGMARVFAYFMERKVQMTDEAIFKDTSKVIRKALKEVHKNNPKQTNISETAFEIALRQLI</sequence>
<evidence type="ECO:0000313" key="4">
    <source>
        <dbReference type="EMBL" id="MBF8150295.1"/>
    </source>
</evidence>
<keyword evidence="2" id="KW-0560">Oxidoreductase</keyword>
<reference evidence="4 5" key="1">
    <citation type="submission" date="2020-11" db="EMBL/GenBank/DDBJ databases">
        <title>Winogradskyella marina sp. nov., isolated from marine sediment.</title>
        <authorList>
            <person name="Bo J."/>
            <person name="Wang S."/>
            <person name="Song X."/>
            <person name="Du Z."/>
        </authorList>
    </citation>
    <scope>NUCLEOTIDE SEQUENCE [LARGE SCALE GENOMIC DNA]</scope>
    <source>
        <strain evidence="4 5">F6397</strain>
    </source>
</reference>
<evidence type="ECO:0000256" key="2">
    <source>
        <dbReference type="ARBA" id="ARBA00023002"/>
    </source>
</evidence>
<dbReference type="Proteomes" id="UP000611215">
    <property type="component" value="Unassembled WGS sequence"/>
</dbReference>
<dbReference type="PANTHER" id="PTHR11606">
    <property type="entry name" value="GLUTAMATE DEHYDROGENASE"/>
    <property type="match status" value="1"/>
</dbReference>
<dbReference type="Pfam" id="PF02812">
    <property type="entry name" value="ELFV_dehydrog_N"/>
    <property type="match status" value="1"/>
</dbReference>
<accession>A0ABS0EIL0</accession>
<dbReference type="InterPro" id="IPR046346">
    <property type="entry name" value="Aminoacid_DH-like_N_sf"/>
</dbReference>
<dbReference type="Pfam" id="PF00208">
    <property type="entry name" value="ELFV_dehydrog"/>
    <property type="match status" value="1"/>
</dbReference>
<gene>
    <name evidence="4" type="ORF">ITJ86_10335</name>
</gene>
<dbReference type="InterPro" id="IPR036291">
    <property type="entry name" value="NAD(P)-bd_dom_sf"/>
</dbReference>
<dbReference type="Gene3D" id="3.40.50.10860">
    <property type="entry name" value="Leucine Dehydrogenase, chain A, domain 1"/>
    <property type="match status" value="1"/>
</dbReference>